<gene>
    <name evidence="1" type="ORF">DFR60_110204</name>
</gene>
<evidence type="ECO:0000313" key="2">
    <source>
        <dbReference type="Proteomes" id="UP000248057"/>
    </source>
</evidence>
<proteinExistence type="predicted"/>
<evidence type="ECO:0000313" key="1">
    <source>
        <dbReference type="EMBL" id="PXX51497.1"/>
    </source>
</evidence>
<dbReference type="EMBL" id="QJKD01000010">
    <property type="protein sequence ID" value="PXX51497.1"/>
    <property type="molecule type" value="Genomic_DNA"/>
</dbReference>
<protein>
    <submittedName>
        <fullName evidence="1">Uncharacterized protein</fullName>
    </submittedName>
</protein>
<organism evidence="1 2">
    <name type="scientific">Hungatella effluvii</name>
    <dbReference type="NCBI Taxonomy" id="1096246"/>
    <lineage>
        <taxon>Bacteria</taxon>
        <taxon>Bacillati</taxon>
        <taxon>Bacillota</taxon>
        <taxon>Clostridia</taxon>
        <taxon>Lachnospirales</taxon>
        <taxon>Lachnospiraceae</taxon>
        <taxon>Hungatella</taxon>
    </lineage>
</organism>
<reference evidence="1 2" key="1">
    <citation type="submission" date="2018-05" db="EMBL/GenBank/DDBJ databases">
        <title>Genomic Encyclopedia of Type Strains, Phase IV (KMG-IV): sequencing the most valuable type-strain genomes for metagenomic binning, comparative biology and taxonomic classification.</title>
        <authorList>
            <person name="Goeker M."/>
        </authorList>
    </citation>
    <scope>NUCLEOTIDE SEQUENCE [LARGE SCALE GENOMIC DNA]</scope>
    <source>
        <strain evidence="1 2">DSM 24995</strain>
    </source>
</reference>
<name>A0A2V3Y053_9FIRM</name>
<keyword evidence="2" id="KW-1185">Reference proteome</keyword>
<sequence>MHGIVDIHGSHEKVDAGMPEIPVSCIFRFLAFAGGDIGRRIVVISEFSYILFGKTVSYRLQHALWAGFPYFTGYGRRGILNTCLTEYE</sequence>
<accession>A0A2V3Y053</accession>
<dbReference type="AlphaFoldDB" id="A0A2V3Y053"/>
<dbReference type="Proteomes" id="UP000248057">
    <property type="component" value="Unassembled WGS sequence"/>
</dbReference>
<comment type="caution">
    <text evidence="1">The sequence shown here is derived from an EMBL/GenBank/DDBJ whole genome shotgun (WGS) entry which is preliminary data.</text>
</comment>